<dbReference type="EMBL" id="JAVRIA010000006">
    <property type="protein sequence ID" value="MDT0559204.1"/>
    <property type="molecule type" value="Genomic_DNA"/>
</dbReference>
<sequence length="99" mass="11489">MEFNIHNDSGFNIHSLSIQPHSQNQTISIEPDKSKKVTIDLNDVKQDGCYLVSYKFNDSDDEVKRCIGYFSNGIPSDEKIEIWIKKDTLIYRSNIVNEY</sequence>
<dbReference type="Proteomes" id="UP001259492">
    <property type="component" value="Unassembled WGS sequence"/>
</dbReference>
<accession>A0ABU2YM16</accession>
<protein>
    <submittedName>
        <fullName evidence="1">Uncharacterized protein</fullName>
    </submittedName>
</protein>
<evidence type="ECO:0000313" key="1">
    <source>
        <dbReference type="EMBL" id="MDT0559204.1"/>
    </source>
</evidence>
<comment type="caution">
    <text evidence="1">The sequence shown here is derived from an EMBL/GenBank/DDBJ whole genome shotgun (WGS) entry which is preliminary data.</text>
</comment>
<organism evidence="1 2">
    <name type="scientific">Microcosmobacter mediterraneus</name>
    <dbReference type="NCBI Taxonomy" id="3075607"/>
    <lineage>
        <taxon>Bacteria</taxon>
        <taxon>Pseudomonadati</taxon>
        <taxon>Bacteroidota</taxon>
        <taxon>Flavobacteriia</taxon>
        <taxon>Flavobacteriales</taxon>
        <taxon>Flavobacteriaceae</taxon>
        <taxon>Microcosmobacter</taxon>
    </lineage>
</organism>
<evidence type="ECO:0000313" key="2">
    <source>
        <dbReference type="Proteomes" id="UP001259492"/>
    </source>
</evidence>
<reference evidence="1 2" key="1">
    <citation type="submission" date="2023-09" db="EMBL/GenBank/DDBJ databases">
        <authorList>
            <person name="Rey-Velasco X."/>
        </authorList>
    </citation>
    <scope>NUCLEOTIDE SEQUENCE [LARGE SCALE GENOMIC DNA]</scope>
    <source>
        <strain evidence="1 2">W332</strain>
    </source>
</reference>
<keyword evidence="2" id="KW-1185">Reference proteome</keyword>
<dbReference type="RefSeq" id="WP_311427969.1">
    <property type="nucleotide sequence ID" value="NZ_JAVRIA010000006.1"/>
</dbReference>
<name>A0ABU2YM16_9FLAO</name>
<gene>
    <name evidence="1" type="ORF">RM697_11115</name>
</gene>
<proteinExistence type="predicted"/>